<name>A0A6V7NW73_ANACO</name>
<reference evidence="2" key="1">
    <citation type="submission" date="2020-07" db="EMBL/GenBank/DDBJ databases">
        <authorList>
            <person name="Lin J."/>
        </authorList>
    </citation>
    <scope>NUCLEOTIDE SEQUENCE</scope>
</reference>
<accession>A0A6V7NW73</accession>
<sequence length="147" mass="17057">MVDWNDLVYVKYNRALMRRYNLRDTIDPIVLNDVDDSNEWLPGVMDSDGEGDNEKALAWEDDTLTWGDVARAAGVNEHSHHTRFTLSMKGLEKGKGIEKEKEKEKGKGIKKGKDKLPSSRLSLSIDEEPNWVDFKYRRIRGYWELTI</sequence>
<protein>
    <submittedName>
        <fullName evidence="2">Uncharacterized protein</fullName>
    </submittedName>
</protein>
<organism evidence="2">
    <name type="scientific">Ananas comosus var. bracteatus</name>
    <name type="common">red pineapple</name>
    <dbReference type="NCBI Taxonomy" id="296719"/>
    <lineage>
        <taxon>Eukaryota</taxon>
        <taxon>Viridiplantae</taxon>
        <taxon>Streptophyta</taxon>
        <taxon>Embryophyta</taxon>
        <taxon>Tracheophyta</taxon>
        <taxon>Spermatophyta</taxon>
        <taxon>Magnoliopsida</taxon>
        <taxon>Liliopsida</taxon>
        <taxon>Poales</taxon>
        <taxon>Bromeliaceae</taxon>
        <taxon>Bromelioideae</taxon>
        <taxon>Ananas</taxon>
    </lineage>
</organism>
<proteinExistence type="predicted"/>
<gene>
    <name evidence="2" type="ORF">CB5_LOCUS6042</name>
</gene>
<evidence type="ECO:0000256" key="1">
    <source>
        <dbReference type="SAM" id="MobiDB-lite"/>
    </source>
</evidence>
<feature type="compositionally biased region" description="Basic and acidic residues" evidence="1">
    <location>
        <begin position="94"/>
        <end position="107"/>
    </location>
</feature>
<evidence type="ECO:0000313" key="2">
    <source>
        <dbReference type="EMBL" id="CAD1822831.1"/>
    </source>
</evidence>
<feature type="region of interest" description="Disordered" evidence="1">
    <location>
        <begin position="94"/>
        <end position="119"/>
    </location>
</feature>
<dbReference type="AlphaFoldDB" id="A0A6V7NW73"/>
<dbReference type="EMBL" id="LR862142">
    <property type="protein sequence ID" value="CAD1822831.1"/>
    <property type="molecule type" value="Genomic_DNA"/>
</dbReference>